<dbReference type="InterPro" id="IPR017871">
    <property type="entry name" value="ABC_transporter-like_CS"/>
</dbReference>
<dbReference type="GO" id="GO:0005524">
    <property type="term" value="F:ATP binding"/>
    <property type="evidence" value="ECO:0007669"/>
    <property type="project" value="UniProtKB-KW"/>
</dbReference>
<dbReference type="AlphaFoldDB" id="A0A848NJR1"/>
<gene>
    <name evidence="13" type="ORF">HGQ98_18320</name>
</gene>
<evidence type="ECO:0000313" key="13">
    <source>
        <dbReference type="EMBL" id="NMU91656.1"/>
    </source>
</evidence>
<reference evidence="13 14" key="1">
    <citation type="submission" date="2020-04" db="EMBL/GenBank/DDBJ databases">
        <title>Achromobacter ruhlandii genome sequencing and assembly.</title>
        <authorList>
            <person name="Martins R.C.R."/>
            <person name="Perdigao-Neto L.V."/>
            <person name="Levin A.S.S."/>
            <person name="Costa S.F."/>
        </authorList>
    </citation>
    <scope>NUCLEOTIDE SEQUENCE [LARGE SCALE GENOMIC DNA]</scope>
    <source>
        <strain evidence="13 14">9035ralo</strain>
    </source>
</reference>
<keyword evidence="8" id="KW-1278">Translocase</keyword>
<dbReference type="PROSITE" id="PS50893">
    <property type="entry name" value="ABC_TRANSPORTER_2"/>
    <property type="match status" value="1"/>
</dbReference>
<dbReference type="InterPro" id="IPR050086">
    <property type="entry name" value="MetN_ABC_transporter-like"/>
</dbReference>
<dbReference type="Proteomes" id="UP000542405">
    <property type="component" value="Unassembled WGS sequence"/>
</dbReference>
<feature type="domain" description="ABC transporter" evidence="12">
    <location>
        <begin position="25"/>
        <end position="264"/>
    </location>
</feature>
<dbReference type="GO" id="GO:0005886">
    <property type="term" value="C:plasma membrane"/>
    <property type="evidence" value="ECO:0007669"/>
    <property type="project" value="UniProtKB-ARBA"/>
</dbReference>
<keyword evidence="5" id="KW-1003">Cell membrane</keyword>
<evidence type="ECO:0000259" key="12">
    <source>
        <dbReference type="PROSITE" id="PS50893"/>
    </source>
</evidence>
<dbReference type="Pfam" id="PF00005">
    <property type="entry name" value="ABC_tran"/>
    <property type="match status" value="1"/>
</dbReference>
<evidence type="ECO:0000256" key="11">
    <source>
        <dbReference type="SAM" id="MobiDB-lite"/>
    </source>
</evidence>
<dbReference type="Gene3D" id="3.40.50.300">
    <property type="entry name" value="P-loop containing nucleotide triphosphate hydrolases"/>
    <property type="match status" value="1"/>
</dbReference>
<keyword evidence="6" id="KW-0547">Nucleotide-binding</keyword>
<dbReference type="EMBL" id="JABBZE010000235">
    <property type="protein sequence ID" value="NMU91656.1"/>
    <property type="molecule type" value="Genomic_DNA"/>
</dbReference>
<organism evidence="13 14">
    <name type="scientific">Achromobacter ruhlandii</name>
    <dbReference type="NCBI Taxonomy" id="72557"/>
    <lineage>
        <taxon>Bacteria</taxon>
        <taxon>Pseudomonadati</taxon>
        <taxon>Pseudomonadota</taxon>
        <taxon>Betaproteobacteria</taxon>
        <taxon>Burkholderiales</taxon>
        <taxon>Alcaligenaceae</taxon>
        <taxon>Achromobacter</taxon>
    </lineage>
</organism>
<accession>A0A848NJR1</accession>
<comment type="similarity">
    <text evidence="2">Belongs to the ABC transporter superfamily.</text>
</comment>
<evidence type="ECO:0000256" key="8">
    <source>
        <dbReference type="ARBA" id="ARBA00022967"/>
    </source>
</evidence>
<evidence type="ECO:0000256" key="7">
    <source>
        <dbReference type="ARBA" id="ARBA00022840"/>
    </source>
</evidence>
<dbReference type="GO" id="GO:0006865">
    <property type="term" value="P:amino acid transport"/>
    <property type="evidence" value="ECO:0007669"/>
    <property type="project" value="UniProtKB-KW"/>
</dbReference>
<evidence type="ECO:0000256" key="5">
    <source>
        <dbReference type="ARBA" id="ARBA00022475"/>
    </source>
</evidence>
<evidence type="ECO:0000256" key="6">
    <source>
        <dbReference type="ARBA" id="ARBA00022741"/>
    </source>
</evidence>
<comment type="caution">
    <text evidence="13">The sequence shown here is derived from an EMBL/GenBank/DDBJ whole genome shotgun (WGS) entry which is preliminary data.</text>
</comment>
<keyword evidence="4" id="KW-0813">Transport</keyword>
<dbReference type="SUPFAM" id="SSF52540">
    <property type="entry name" value="P-loop containing nucleoside triphosphate hydrolases"/>
    <property type="match status" value="1"/>
</dbReference>
<dbReference type="InterPro" id="IPR027417">
    <property type="entry name" value="P-loop_NTPase"/>
</dbReference>
<dbReference type="InterPro" id="IPR003593">
    <property type="entry name" value="AAA+_ATPase"/>
</dbReference>
<evidence type="ECO:0000256" key="9">
    <source>
        <dbReference type="ARBA" id="ARBA00022970"/>
    </source>
</evidence>
<feature type="non-terminal residue" evidence="13">
    <location>
        <position position="307"/>
    </location>
</feature>
<sequence length="307" mass="33026">MMQHDIPLADPALRPAADAAQDAHIVFDGLQKRYQGPRGTVTALADISFSIGRGEVFGIIGRSGAGKSTLLRSINMLERPSAGQVRVDGVDVGGLDEDTLVGLRRRIGMIFQHFNLLSAKTVAQNVALPLRVAGVKPAEARAKVDALLDLVGLRDKADTYPSKLSGGQKQRVGIARALVHDPEILLCDEATSALDPETTQSILALLRDINRKLGLTVVLITHDMAVIREVCHKVLVLDGGRKVAHREVWRVFGHPQADATRALPRPLQHDPPAHPAPPLVPTLNRGPAPAVAALRSHGPSRRSARRL</sequence>
<evidence type="ECO:0000256" key="10">
    <source>
        <dbReference type="ARBA" id="ARBA00023136"/>
    </source>
</evidence>
<dbReference type="GO" id="GO:0016887">
    <property type="term" value="F:ATP hydrolysis activity"/>
    <property type="evidence" value="ECO:0007669"/>
    <property type="project" value="InterPro"/>
</dbReference>
<name>A0A848NJR1_9BURK</name>
<dbReference type="PROSITE" id="PS00211">
    <property type="entry name" value="ABC_TRANSPORTER_1"/>
    <property type="match status" value="1"/>
</dbReference>
<dbReference type="CDD" id="cd03258">
    <property type="entry name" value="ABC_MetN_methionine_transporter"/>
    <property type="match status" value="1"/>
</dbReference>
<evidence type="ECO:0000256" key="4">
    <source>
        <dbReference type="ARBA" id="ARBA00022448"/>
    </source>
</evidence>
<proteinExistence type="inferred from homology"/>
<evidence type="ECO:0000256" key="2">
    <source>
        <dbReference type="ARBA" id="ARBA00005417"/>
    </source>
</evidence>
<dbReference type="RefSeq" id="WP_169537096.1">
    <property type="nucleotide sequence ID" value="NZ_JABBZE010000235.1"/>
</dbReference>
<comment type="function">
    <text evidence="1">Part of the ABC transporter FtsEX involved in cellular division. Important for assembly or stability of the septal ring.</text>
</comment>
<dbReference type="PANTHER" id="PTHR43166">
    <property type="entry name" value="AMINO ACID IMPORT ATP-BINDING PROTEIN"/>
    <property type="match status" value="1"/>
</dbReference>
<dbReference type="FunFam" id="3.40.50.300:FF:000056">
    <property type="entry name" value="Cell division ATP-binding protein FtsE"/>
    <property type="match status" value="1"/>
</dbReference>
<dbReference type="InterPro" id="IPR041701">
    <property type="entry name" value="MetN_ABC"/>
</dbReference>
<evidence type="ECO:0000313" key="14">
    <source>
        <dbReference type="Proteomes" id="UP000542405"/>
    </source>
</evidence>
<feature type="compositionally biased region" description="Basic residues" evidence="11">
    <location>
        <begin position="298"/>
        <end position="307"/>
    </location>
</feature>
<feature type="region of interest" description="Disordered" evidence="11">
    <location>
        <begin position="262"/>
        <end position="307"/>
    </location>
</feature>
<protein>
    <recommendedName>
        <fullName evidence="3">Cell division ATP-binding protein FtsE</fullName>
    </recommendedName>
</protein>
<dbReference type="PANTHER" id="PTHR43166:SF30">
    <property type="entry name" value="METHIONINE IMPORT ATP-BINDING PROTEIN METN"/>
    <property type="match status" value="1"/>
</dbReference>
<evidence type="ECO:0000256" key="1">
    <source>
        <dbReference type="ARBA" id="ARBA00002579"/>
    </source>
</evidence>
<dbReference type="SMART" id="SM00382">
    <property type="entry name" value="AAA"/>
    <property type="match status" value="1"/>
</dbReference>
<keyword evidence="9" id="KW-0029">Amino-acid transport</keyword>
<keyword evidence="7 13" id="KW-0067">ATP-binding</keyword>
<keyword evidence="10" id="KW-0472">Membrane</keyword>
<evidence type="ECO:0000256" key="3">
    <source>
        <dbReference type="ARBA" id="ARBA00020019"/>
    </source>
</evidence>
<dbReference type="InterPro" id="IPR003439">
    <property type="entry name" value="ABC_transporter-like_ATP-bd"/>
</dbReference>